<evidence type="ECO:0000256" key="1">
    <source>
        <dbReference type="ARBA" id="ARBA00022737"/>
    </source>
</evidence>
<evidence type="ECO:0000256" key="2">
    <source>
        <dbReference type="ARBA" id="ARBA00023043"/>
    </source>
</evidence>
<feature type="region of interest" description="Disordered" evidence="4">
    <location>
        <begin position="719"/>
        <end position="797"/>
    </location>
</feature>
<dbReference type="Pfam" id="PF12796">
    <property type="entry name" value="Ank_2"/>
    <property type="match status" value="2"/>
</dbReference>
<dbReference type="SUPFAM" id="SSF48403">
    <property type="entry name" value="Ankyrin repeat"/>
    <property type="match status" value="2"/>
</dbReference>
<dbReference type="PROSITE" id="PS50297">
    <property type="entry name" value="ANK_REP_REGION"/>
    <property type="match status" value="4"/>
</dbReference>
<evidence type="ECO:0000256" key="4">
    <source>
        <dbReference type="SAM" id="MobiDB-lite"/>
    </source>
</evidence>
<keyword evidence="2 3" id="KW-0040">ANK repeat</keyword>
<feature type="compositionally biased region" description="Acidic residues" evidence="4">
    <location>
        <begin position="758"/>
        <end position="784"/>
    </location>
</feature>
<dbReference type="Gene3D" id="1.25.40.20">
    <property type="entry name" value="Ankyrin repeat-containing domain"/>
    <property type="match status" value="3"/>
</dbReference>
<reference evidence="5 6" key="1">
    <citation type="journal article" date="2024" name="Commun. Biol.">
        <title>Comparative genomic analysis of thermophilic fungi reveals convergent evolutionary adaptations and gene losses.</title>
        <authorList>
            <person name="Steindorff A.S."/>
            <person name="Aguilar-Pontes M.V."/>
            <person name="Robinson A.J."/>
            <person name="Andreopoulos B."/>
            <person name="LaButti K."/>
            <person name="Kuo A."/>
            <person name="Mondo S."/>
            <person name="Riley R."/>
            <person name="Otillar R."/>
            <person name="Haridas S."/>
            <person name="Lipzen A."/>
            <person name="Grimwood J."/>
            <person name="Schmutz J."/>
            <person name="Clum A."/>
            <person name="Reid I.D."/>
            <person name="Moisan M.C."/>
            <person name="Butler G."/>
            <person name="Nguyen T.T.M."/>
            <person name="Dewar K."/>
            <person name="Conant G."/>
            <person name="Drula E."/>
            <person name="Henrissat B."/>
            <person name="Hansel C."/>
            <person name="Singer S."/>
            <person name="Hutchinson M.I."/>
            <person name="de Vries R.P."/>
            <person name="Natvig D.O."/>
            <person name="Powell A.J."/>
            <person name="Tsang A."/>
            <person name="Grigoriev I.V."/>
        </authorList>
    </citation>
    <scope>NUCLEOTIDE SEQUENCE [LARGE SCALE GENOMIC DNA]</scope>
    <source>
        <strain evidence="5 6">CBS 494.80</strain>
    </source>
</reference>
<accession>A0ABR4CAN9</accession>
<evidence type="ECO:0000313" key="6">
    <source>
        <dbReference type="Proteomes" id="UP001595075"/>
    </source>
</evidence>
<organism evidence="5 6">
    <name type="scientific">Oculimacula yallundae</name>
    <dbReference type="NCBI Taxonomy" id="86028"/>
    <lineage>
        <taxon>Eukaryota</taxon>
        <taxon>Fungi</taxon>
        <taxon>Dikarya</taxon>
        <taxon>Ascomycota</taxon>
        <taxon>Pezizomycotina</taxon>
        <taxon>Leotiomycetes</taxon>
        <taxon>Helotiales</taxon>
        <taxon>Ploettnerulaceae</taxon>
        <taxon>Oculimacula</taxon>
    </lineage>
</organism>
<keyword evidence="6" id="KW-1185">Reference proteome</keyword>
<dbReference type="SMART" id="SM00248">
    <property type="entry name" value="ANK"/>
    <property type="match status" value="6"/>
</dbReference>
<gene>
    <name evidence="5" type="ORF">VTL71DRAFT_2387</name>
</gene>
<dbReference type="InterPro" id="IPR036770">
    <property type="entry name" value="Ankyrin_rpt-contain_sf"/>
</dbReference>
<dbReference type="PANTHER" id="PTHR24193">
    <property type="entry name" value="ANKYRIN REPEAT PROTEIN"/>
    <property type="match status" value="1"/>
</dbReference>
<proteinExistence type="predicted"/>
<feature type="repeat" description="ANK" evidence="3">
    <location>
        <begin position="504"/>
        <end position="536"/>
    </location>
</feature>
<feature type="repeat" description="ANK" evidence="3">
    <location>
        <begin position="576"/>
        <end position="608"/>
    </location>
</feature>
<evidence type="ECO:0000313" key="5">
    <source>
        <dbReference type="EMBL" id="KAL2066316.1"/>
    </source>
</evidence>
<name>A0ABR4CAN9_9HELO</name>
<evidence type="ECO:0000256" key="3">
    <source>
        <dbReference type="PROSITE-ProRule" id="PRU00023"/>
    </source>
</evidence>
<sequence>MDPLSISASIVALIGAAASVANGLDKLQALRHAPVELKALLNEVADLRVVLASVNESLESLRGLGPSIPQDALRHLPNLVDRATRTISELNDFVSGDLLKGDAILPDSLPKVSRRAWLGKDKKLAAFRCSIKDCKENLSVVLLSSTSRIIPHMLLNIQEVVVIDRDRMVRSAEALEQMAERFAAHPAFIQDIIESNDMETPADDEDPATFPTSLIARSPDTSTDSRNTYLRIRTSVNNNYRCEKYCNCQCHVQSHITTPRWLQGLVGTLFYSYAGTPILNTQKCNSPRCRRSMVSSKQLCYYFPTWMVRKALIFTSTWRDVTGSGGSWSIRVPRVFDSSHLAVNSIATGNLPNLQRIIATREISPFDIDGFGQSLLYWAENYWQKDIFAYLLAMGADGKLKDNNGQSAIDLVWARRFANKDALYNNQVPGDDEDFPLQLSPIHKIVLGLAEVSLEQQLELDPSHIESLDWLGNTPLLWAAKRGDATKLRILIENGANVLARNFEGALALHYAASKEDPECLKILLEHGVEVDVYDNNGYTPLHIAACLISSIWLDCSLVIELLCSHGANLEARDIYGCSPLYTAAGADNSSAISSLVACGADINALDSRGWSALGCAISRGHGSAIETLYQFGAALNWNRTMAEGNVLGAATLYGSIRIMKMLSIMDPGKRIVYNPDLLYQWFENGRADRYVGPEEYPAELLAAFENLLTCLGTPNYNMRYSDEDYPSEDEYMPESDDDQESNGSWETVSDFGSDNDLASDEDVEVEEDEDEGRDRDADTDDESTTGSFEDAVEVQEVNDLMAGAALSDLGLGHMRE</sequence>
<dbReference type="InterPro" id="IPR002110">
    <property type="entry name" value="Ankyrin_rpt"/>
</dbReference>
<dbReference type="PANTHER" id="PTHR24193:SF121">
    <property type="entry name" value="ADA2A-CONTAINING COMPLEX COMPONENT 3, ISOFORM D"/>
    <property type="match status" value="1"/>
</dbReference>
<keyword evidence="1" id="KW-0677">Repeat</keyword>
<evidence type="ECO:0008006" key="7">
    <source>
        <dbReference type="Google" id="ProtNLM"/>
    </source>
</evidence>
<feature type="repeat" description="ANK" evidence="3">
    <location>
        <begin position="537"/>
        <end position="575"/>
    </location>
</feature>
<dbReference type="InterPro" id="IPR050663">
    <property type="entry name" value="Ankyrin-SOCS_Box"/>
</dbReference>
<comment type="caution">
    <text evidence="5">The sequence shown here is derived from an EMBL/GenBank/DDBJ whole genome shotgun (WGS) entry which is preliminary data.</text>
</comment>
<feature type="repeat" description="ANK" evidence="3">
    <location>
        <begin position="471"/>
        <end position="503"/>
    </location>
</feature>
<dbReference type="PROSITE" id="PS50088">
    <property type="entry name" value="ANK_REPEAT"/>
    <property type="match status" value="4"/>
</dbReference>
<protein>
    <recommendedName>
        <fullName evidence="7">Fungal N-terminal domain-containing protein</fullName>
    </recommendedName>
</protein>
<feature type="compositionally biased region" description="Acidic residues" evidence="4">
    <location>
        <begin position="724"/>
        <end position="741"/>
    </location>
</feature>
<feature type="compositionally biased region" description="Polar residues" evidence="4">
    <location>
        <begin position="742"/>
        <end position="753"/>
    </location>
</feature>
<dbReference type="Proteomes" id="UP001595075">
    <property type="component" value="Unassembled WGS sequence"/>
</dbReference>
<dbReference type="EMBL" id="JAZHXI010000011">
    <property type="protein sequence ID" value="KAL2066316.1"/>
    <property type="molecule type" value="Genomic_DNA"/>
</dbReference>